<accession>A0A5R8Q6X5</accession>
<reference evidence="2 3" key="1">
    <citation type="submission" date="2019-05" db="EMBL/GenBank/DDBJ databases">
        <title>Culicoidintestinum kansasii gen. nov., sp. nov. from the gastrointestinal tract of the biting midge, Culicoides sonorensis.</title>
        <authorList>
            <person name="Neupane S."/>
            <person name="Ghosh A."/>
            <person name="Gunther S."/>
            <person name="Martin K."/>
            <person name="Zurek L."/>
        </authorList>
    </citation>
    <scope>NUCLEOTIDE SEQUENCE [LARGE SCALE GENOMIC DNA]</scope>
    <source>
        <strain evidence="2 3">CS-1</strain>
    </source>
</reference>
<proteinExistence type="predicted"/>
<dbReference type="InterPro" id="IPR041073">
    <property type="entry name" value="MobL"/>
</dbReference>
<comment type="caution">
    <text evidence="2">The sequence shown here is derived from an EMBL/GenBank/DDBJ whole genome shotgun (WGS) entry which is preliminary data.</text>
</comment>
<evidence type="ECO:0000256" key="1">
    <source>
        <dbReference type="SAM" id="MobiDB-lite"/>
    </source>
</evidence>
<feature type="region of interest" description="Disordered" evidence="1">
    <location>
        <begin position="351"/>
        <end position="401"/>
    </location>
</feature>
<evidence type="ECO:0008006" key="4">
    <source>
        <dbReference type="Google" id="ProtNLM"/>
    </source>
</evidence>
<dbReference type="Proteomes" id="UP000306912">
    <property type="component" value="Unassembled WGS sequence"/>
</dbReference>
<feature type="compositionally biased region" description="Basic and acidic residues" evidence="1">
    <location>
        <begin position="351"/>
        <end position="364"/>
    </location>
</feature>
<dbReference type="RefSeq" id="WP_138192540.1">
    <property type="nucleotide sequence ID" value="NZ_VBWP01000015.1"/>
</dbReference>
<evidence type="ECO:0000313" key="2">
    <source>
        <dbReference type="EMBL" id="TLG71172.1"/>
    </source>
</evidence>
<dbReference type="InParanoid" id="A0A5R8Q6X5"/>
<dbReference type="NCBIfam" id="NF041498">
    <property type="entry name" value="MobP2"/>
    <property type="match status" value="1"/>
</dbReference>
<organism evidence="2 3">
    <name type="scientific">Culicoidibacter larvae</name>
    <dbReference type="NCBI Taxonomy" id="2579976"/>
    <lineage>
        <taxon>Bacteria</taxon>
        <taxon>Bacillati</taxon>
        <taxon>Bacillota</taxon>
        <taxon>Culicoidibacteria</taxon>
        <taxon>Culicoidibacterales</taxon>
        <taxon>Culicoidibacteraceae</taxon>
        <taxon>Culicoidibacter</taxon>
    </lineage>
</organism>
<dbReference type="InterPro" id="IPR048101">
    <property type="entry name" value="MobP2"/>
</dbReference>
<evidence type="ECO:0000313" key="3">
    <source>
        <dbReference type="Proteomes" id="UP000306912"/>
    </source>
</evidence>
<keyword evidence="3" id="KW-1185">Reference proteome</keyword>
<name>A0A5R8Q6X5_9FIRM</name>
<dbReference type="OrthoDB" id="3889159at2"/>
<gene>
    <name evidence="2" type="ORF">FEZ08_11500</name>
</gene>
<dbReference type="AlphaFoldDB" id="A0A5R8Q6X5"/>
<feature type="compositionally biased region" description="Basic and acidic residues" evidence="1">
    <location>
        <begin position="382"/>
        <end position="401"/>
    </location>
</feature>
<sequence length="401" mass="46332">MSDYMIQSGCNIMMEYLTADNIRFDSNAEYESIIDYMTREEATLRHSEAVFTDIQANIQKAIELHPNQHNESLANYIEYMTRSSASESRLEHGKLFNAASGALSVEEQEAIVASFKAKKEKGQKMYLQVVSFDNAWLEKYGILAGNYLNEPLLRTAVRAGIDRLLTKEDFTSPDNMEWVGIVHYNTDNIHVHVAMMEENPVKIRGQFSQESWKAARSGIVAQLMMDLKFTKQIGELRNTLYQTATKTETLKEAAFLFKTLTDELPIRRIYYAHTKPKQRELIDQVTNLILKDNAEFQEYLQFVSKQSELYSEAYGRNSKNDYFEKQVADLRKRISNAVIAQAYERKKEIVADRTGPEKKSDKSKSVVLSKSFQTMTRQARRAALEQKQRDMQAYHDLDRDL</sequence>
<protein>
    <recommendedName>
        <fullName evidence="4">Relaxase</fullName>
    </recommendedName>
</protein>
<dbReference type="Pfam" id="PF18555">
    <property type="entry name" value="MobL"/>
    <property type="match status" value="1"/>
</dbReference>
<dbReference type="EMBL" id="VBWP01000015">
    <property type="protein sequence ID" value="TLG71172.1"/>
    <property type="molecule type" value="Genomic_DNA"/>
</dbReference>